<evidence type="ECO:0000313" key="4">
    <source>
        <dbReference type="Proteomes" id="UP000199344"/>
    </source>
</evidence>
<gene>
    <name evidence="3" type="ORF">SAMN05421538_102543</name>
</gene>
<dbReference type="EC" id="4.3.2.7" evidence="1"/>
<accession>A0A1G6XZI3</accession>
<dbReference type="Gene3D" id="3.10.490.10">
    <property type="entry name" value="Gamma-glutamyl cyclotransferase-like"/>
    <property type="match status" value="1"/>
</dbReference>
<dbReference type="GO" id="GO:0061928">
    <property type="term" value="F:glutathione specific gamma-glutamylcyclotransferase activity"/>
    <property type="evidence" value="ECO:0007669"/>
    <property type="project" value="UniProtKB-EC"/>
</dbReference>
<dbReference type="CDD" id="cd06661">
    <property type="entry name" value="GGCT_like"/>
    <property type="match status" value="1"/>
</dbReference>
<dbReference type="AlphaFoldDB" id="A0A1G6XZI3"/>
<keyword evidence="2" id="KW-0456">Lyase</keyword>
<dbReference type="Pfam" id="PF04752">
    <property type="entry name" value="ChaC"/>
    <property type="match status" value="1"/>
</dbReference>
<evidence type="ECO:0000313" key="3">
    <source>
        <dbReference type="EMBL" id="SDD83441.1"/>
    </source>
</evidence>
<dbReference type="PANTHER" id="PTHR12192:SF2">
    <property type="entry name" value="GLUTATHIONE-SPECIFIC GAMMA-GLUTAMYLCYCLOTRANSFERASE 2"/>
    <property type="match status" value="1"/>
</dbReference>
<dbReference type="EMBL" id="FNAH01000002">
    <property type="protein sequence ID" value="SDD83441.1"/>
    <property type="molecule type" value="Genomic_DNA"/>
</dbReference>
<dbReference type="InterPro" id="IPR013024">
    <property type="entry name" value="GGCT-like"/>
</dbReference>
<keyword evidence="4" id="KW-1185">Reference proteome</keyword>
<protein>
    <recommendedName>
        <fullName evidence="1">glutathione-specific gamma-glutamylcyclotransferase</fullName>
        <ecNumber evidence="1">4.3.2.7</ecNumber>
    </recommendedName>
</protein>
<dbReference type="STRING" id="591205.SAMN05421538_102543"/>
<dbReference type="SUPFAM" id="SSF110857">
    <property type="entry name" value="Gamma-glutamyl cyclotransferase-like"/>
    <property type="match status" value="1"/>
</dbReference>
<dbReference type="Proteomes" id="UP000199344">
    <property type="component" value="Unassembled WGS sequence"/>
</dbReference>
<sequence length="237" mass="26275">MSERASPRRDASPTIPPLQLTEAHVRRATRVVDGPRYKDEWRLLEDDDLDRLAATITAGRPRPIPVFAYGSLIWNPDFTVAARRRATAIGWHRQFSIPLDHFRGTPEEPGLMLALASGGHCEGLILDVAPEAECCSLRSILKRELVAHELAANYRWIEVETERGRSEALTFYADPVDVDATVLPMEAQARRLARANGAAGSGCEYLLRTAQGLAEAGIYDAYIWDLQARVAREIDAG</sequence>
<evidence type="ECO:0000256" key="1">
    <source>
        <dbReference type="ARBA" id="ARBA00012344"/>
    </source>
</evidence>
<name>A0A1G6XZI3_9RHOB</name>
<dbReference type="InterPro" id="IPR036568">
    <property type="entry name" value="GGCT-like_sf"/>
</dbReference>
<proteinExistence type="predicted"/>
<dbReference type="RefSeq" id="WP_176804955.1">
    <property type="nucleotide sequence ID" value="NZ_FNAH01000002.1"/>
</dbReference>
<evidence type="ECO:0000256" key="2">
    <source>
        <dbReference type="ARBA" id="ARBA00023239"/>
    </source>
</evidence>
<organism evidence="3 4">
    <name type="scientific">Paracoccus isoporae</name>
    <dbReference type="NCBI Taxonomy" id="591205"/>
    <lineage>
        <taxon>Bacteria</taxon>
        <taxon>Pseudomonadati</taxon>
        <taxon>Pseudomonadota</taxon>
        <taxon>Alphaproteobacteria</taxon>
        <taxon>Rhodobacterales</taxon>
        <taxon>Paracoccaceae</taxon>
        <taxon>Paracoccus</taxon>
    </lineage>
</organism>
<dbReference type="GO" id="GO:0006751">
    <property type="term" value="P:glutathione catabolic process"/>
    <property type="evidence" value="ECO:0007669"/>
    <property type="project" value="InterPro"/>
</dbReference>
<reference evidence="3 4" key="1">
    <citation type="submission" date="2016-10" db="EMBL/GenBank/DDBJ databases">
        <authorList>
            <person name="de Groot N.N."/>
        </authorList>
    </citation>
    <scope>NUCLEOTIDE SEQUENCE [LARGE SCALE GENOMIC DNA]</scope>
    <source>
        <strain evidence="3 4">DSM 22220</strain>
    </source>
</reference>
<dbReference type="InterPro" id="IPR006840">
    <property type="entry name" value="ChaC"/>
</dbReference>
<dbReference type="PANTHER" id="PTHR12192">
    <property type="entry name" value="CATION TRANSPORT PROTEIN CHAC-RELATED"/>
    <property type="match status" value="1"/>
</dbReference>
<dbReference type="GO" id="GO:0005737">
    <property type="term" value="C:cytoplasm"/>
    <property type="evidence" value="ECO:0007669"/>
    <property type="project" value="TreeGrafter"/>
</dbReference>